<name>A0A7W5H124_9PORP</name>
<dbReference type="AlphaFoldDB" id="A0A7W5H124"/>
<comment type="caution">
    <text evidence="2">The sequence shown here is derived from an EMBL/GenBank/DDBJ whole genome shotgun (WGS) entry which is preliminary data.</text>
</comment>
<keyword evidence="1" id="KW-0812">Transmembrane</keyword>
<dbReference type="EMBL" id="JACHYB010000001">
    <property type="protein sequence ID" value="MBB3185927.1"/>
    <property type="molecule type" value="Genomic_DNA"/>
</dbReference>
<dbReference type="Proteomes" id="UP000544222">
    <property type="component" value="Unassembled WGS sequence"/>
</dbReference>
<organism evidence="2 3">
    <name type="scientific">Microbacter margulisiae</name>
    <dbReference type="NCBI Taxonomy" id="1350067"/>
    <lineage>
        <taxon>Bacteria</taxon>
        <taxon>Pseudomonadati</taxon>
        <taxon>Bacteroidota</taxon>
        <taxon>Bacteroidia</taxon>
        <taxon>Bacteroidales</taxon>
        <taxon>Porphyromonadaceae</taxon>
        <taxon>Microbacter</taxon>
    </lineage>
</organism>
<protein>
    <submittedName>
        <fullName evidence="2">Multisubunit Na+/H+ antiporter MnhB subunit</fullName>
    </submittedName>
</protein>
<reference evidence="2 3" key="1">
    <citation type="submission" date="2020-08" db="EMBL/GenBank/DDBJ databases">
        <title>Genomic Encyclopedia of Type Strains, Phase IV (KMG-IV): sequencing the most valuable type-strain genomes for metagenomic binning, comparative biology and taxonomic classification.</title>
        <authorList>
            <person name="Goeker M."/>
        </authorList>
    </citation>
    <scope>NUCLEOTIDE SEQUENCE [LARGE SCALE GENOMIC DNA]</scope>
    <source>
        <strain evidence="2 3">DSM 27471</strain>
    </source>
</reference>
<sequence>MLYLQHEPQWRCYLIAFLMIVFGVVFLFVLSWMGGFGGKSTLSWWWGTLILPYPLGWLLMIILLVRKGYKQLKKQSSSK</sequence>
<evidence type="ECO:0000313" key="2">
    <source>
        <dbReference type="EMBL" id="MBB3185927.1"/>
    </source>
</evidence>
<evidence type="ECO:0000313" key="3">
    <source>
        <dbReference type="Proteomes" id="UP000544222"/>
    </source>
</evidence>
<keyword evidence="3" id="KW-1185">Reference proteome</keyword>
<accession>A0A7W5H124</accession>
<keyword evidence="1" id="KW-0472">Membrane</keyword>
<dbReference type="RefSeq" id="WP_183411872.1">
    <property type="nucleotide sequence ID" value="NZ_JACHYB010000001.1"/>
</dbReference>
<feature type="transmembrane region" description="Helical" evidence="1">
    <location>
        <begin position="12"/>
        <end position="32"/>
    </location>
</feature>
<proteinExistence type="predicted"/>
<feature type="transmembrane region" description="Helical" evidence="1">
    <location>
        <begin position="44"/>
        <end position="65"/>
    </location>
</feature>
<gene>
    <name evidence="2" type="ORF">FHX64_000090</name>
</gene>
<evidence type="ECO:0000256" key="1">
    <source>
        <dbReference type="SAM" id="Phobius"/>
    </source>
</evidence>
<keyword evidence="1" id="KW-1133">Transmembrane helix</keyword>